<name>A0A0R2PBD8_9ACTN</name>
<reference evidence="1 2" key="1">
    <citation type="submission" date="2015-10" db="EMBL/GenBank/DDBJ databases">
        <title>Metagenome-Assembled Genomes uncover a global brackish microbiome.</title>
        <authorList>
            <person name="Hugerth L.W."/>
            <person name="Larsson J."/>
            <person name="Alneberg J."/>
            <person name="Lindh M.V."/>
            <person name="Legrand C."/>
            <person name="Pinhassi J."/>
            <person name="Andersson A.F."/>
        </authorList>
    </citation>
    <scope>NUCLEOTIDE SEQUENCE [LARGE SCALE GENOMIC DNA]</scope>
    <source>
        <strain evidence="1">BACL2 MAG-121001-bin67</strain>
    </source>
</reference>
<comment type="caution">
    <text evidence="1">The sequence shown here is derived from an EMBL/GenBank/DDBJ whole genome shotgun (WGS) entry which is preliminary data.</text>
</comment>
<dbReference type="EMBL" id="LIAW01000079">
    <property type="protein sequence ID" value="KRO32586.1"/>
    <property type="molecule type" value="Genomic_DNA"/>
</dbReference>
<dbReference type="AlphaFoldDB" id="A0A0R2PBD8"/>
<sequence length="270" mass="30455">MSDSNFEIRPGSTDSAVILHVPHSSRLIPAKVRAGIVLSEQLLQEELDEVTDTHTDLLALQTLEKLDLLTPTPWLFVNRRSRLVIDPERFPDEREVMNKVGMGAVYLKGTSGAQLRPADFDGSQLLNEFFYPYSQALSTLVAARLASCGYALIIDIHSYRPKQHSNAINHGQMRPAMCLGSDEFHTPDWLKELFVKEFEVLGECLENQPYSGTYIPLDFFQSQRRVWSLMMETRADTFLDANLNPHEGLAEITQALARFISRADQVASSK</sequence>
<gene>
    <name evidence="1" type="ORF">ABR64_04335</name>
</gene>
<dbReference type="Proteomes" id="UP000053349">
    <property type="component" value="Unassembled WGS sequence"/>
</dbReference>
<proteinExistence type="predicted"/>
<dbReference type="Gene3D" id="3.40.630.40">
    <property type="entry name" value="Zn-dependent exopeptidases"/>
    <property type="match status" value="1"/>
</dbReference>
<dbReference type="Pfam" id="PF05013">
    <property type="entry name" value="FGase"/>
    <property type="match status" value="1"/>
</dbReference>
<dbReference type="SUPFAM" id="SSF53187">
    <property type="entry name" value="Zn-dependent exopeptidases"/>
    <property type="match status" value="1"/>
</dbReference>
<evidence type="ECO:0008006" key="3">
    <source>
        <dbReference type="Google" id="ProtNLM"/>
    </source>
</evidence>
<organism evidence="1 2">
    <name type="scientific">Actinobacteria bacterium BACL2 MAG-121001-bin67</name>
    <dbReference type="NCBI Taxonomy" id="1655572"/>
    <lineage>
        <taxon>Bacteria</taxon>
        <taxon>Bacillati</taxon>
        <taxon>Actinomycetota</taxon>
        <taxon>Actinomycetes</taxon>
        <taxon>Actinomycetes incertae sedis</taxon>
        <taxon>ac1 cluster</taxon>
    </lineage>
</organism>
<evidence type="ECO:0000313" key="1">
    <source>
        <dbReference type="EMBL" id="KRO32586.1"/>
    </source>
</evidence>
<dbReference type="InterPro" id="IPR007709">
    <property type="entry name" value="N-FG_amidohydro"/>
</dbReference>
<protein>
    <recommendedName>
        <fullName evidence="3">N-formylglutamate amidohydrolase</fullName>
    </recommendedName>
</protein>
<accession>A0A0R2PBD8</accession>
<evidence type="ECO:0000313" key="2">
    <source>
        <dbReference type="Proteomes" id="UP000053349"/>
    </source>
</evidence>